<dbReference type="RefSeq" id="WP_405385288.1">
    <property type="nucleotide sequence ID" value="NZ_JBJGEB010000001.1"/>
</dbReference>
<dbReference type="Proteomes" id="UP001621964">
    <property type="component" value="Unassembled WGS sequence"/>
</dbReference>
<reference evidence="1 2" key="1">
    <citation type="submission" date="2024-11" db="EMBL/GenBank/DDBJ databases">
        <authorList>
            <person name="Mikucki A.G."/>
            <person name="Kahler C.M."/>
        </authorList>
    </citation>
    <scope>NUCLEOTIDE SEQUENCE [LARGE SCALE GENOMIC DNA]</scope>
    <source>
        <strain evidence="1 2">EXNM717</strain>
    </source>
</reference>
<accession>A0ABW8Q380</accession>
<evidence type="ECO:0008006" key="3">
    <source>
        <dbReference type="Google" id="ProtNLM"/>
    </source>
</evidence>
<proteinExistence type="predicted"/>
<gene>
    <name evidence="1" type="ORF">ACI43T_01000</name>
</gene>
<name>A0ABW8Q380_9NEIS</name>
<dbReference type="EMBL" id="JBJGEB010000001">
    <property type="protein sequence ID" value="MFK7641081.1"/>
    <property type="molecule type" value="Genomic_DNA"/>
</dbReference>
<keyword evidence="2" id="KW-1185">Reference proteome</keyword>
<organism evidence="1 2">
    <name type="scientific">Neisseria oralis</name>
    <dbReference type="NCBI Taxonomy" id="1107316"/>
    <lineage>
        <taxon>Bacteria</taxon>
        <taxon>Pseudomonadati</taxon>
        <taxon>Pseudomonadota</taxon>
        <taxon>Betaproteobacteria</taxon>
        <taxon>Neisseriales</taxon>
        <taxon>Neisseriaceae</taxon>
        <taxon>Neisseria</taxon>
    </lineage>
</organism>
<evidence type="ECO:0000313" key="2">
    <source>
        <dbReference type="Proteomes" id="UP001621964"/>
    </source>
</evidence>
<protein>
    <recommendedName>
        <fullName evidence="3">Phage associated membrane protein</fullName>
    </recommendedName>
</protein>
<sequence>MPVKLIKYLPHLVAALLLVAALGLAYRAGFQTAYHKQQVIIEQAGKDKSAALLASSRAFAAELERANARQQEQAEKTQQAGIKLAAANAEIGRLKQQYRKGIHHAIEQDKSIAGNACIDGLGANGLRQYRQALGYGAD</sequence>
<comment type="caution">
    <text evidence="1">The sequence shown here is derived from an EMBL/GenBank/DDBJ whole genome shotgun (WGS) entry which is preliminary data.</text>
</comment>
<evidence type="ECO:0000313" key="1">
    <source>
        <dbReference type="EMBL" id="MFK7641081.1"/>
    </source>
</evidence>